<evidence type="ECO:0000313" key="9">
    <source>
        <dbReference type="EMBL" id="KAJ6797899.1"/>
    </source>
</evidence>
<evidence type="ECO:0000256" key="7">
    <source>
        <dbReference type="ARBA" id="ARBA00023136"/>
    </source>
</evidence>
<reference evidence="9" key="2">
    <citation type="submission" date="2023-04" db="EMBL/GenBank/DDBJ databases">
        <authorList>
            <person name="Bruccoleri R.E."/>
            <person name="Oakeley E.J."/>
            <person name="Faust A.-M."/>
            <person name="Dessus-Babus S."/>
            <person name="Altorfer M."/>
            <person name="Burckhardt D."/>
            <person name="Oertli M."/>
            <person name="Naumann U."/>
            <person name="Petersen F."/>
            <person name="Wong J."/>
        </authorList>
    </citation>
    <scope>NUCLEOTIDE SEQUENCE</scope>
    <source>
        <strain evidence="9">GSM-AAB239-AS_SAM_17_03QT</strain>
        <tissue evidence="9">Leaf</tissue>
    </source>
</reference>
<evidence type="ECO:0000313" key="10">
    <source>
        <dbReference type="Proteomes" id="UP001140949"/>
    </source>
</evidence>
<evidence type="ECO:0000256" key="8">
    <source>
        <dbReference type="SAM" id="Phobius"/>
    </source>
</evidence>
<dbReference type="Pfam" id="PF00854">
    <property type="entry name" value="PTR2"/>
    <property type="match status" value="1"/>
</dbReference>
<feature type="transmembrane region" description="Helical" evidence="8">
    <location>
        <begin position="512"/>
        <end position="531"/>
    </location>
</feature>
<feature type="transmembrane region" description="Helical" evidence="8">
    <location>
        <begin position="178"/>
        <end position="197"/>
    </location>
</feature>
<feature type="transmembrane region" description="Helical" evidence="8">
    <location>
        <begin position="437"/>
        <end position="456"/>
    </location>
</feature>
<feature type="transmembrane region" description="Helical" evidence="8">
    <location>
        <begin position="302"/>
        <end position="322"/>
    </location>
</feature>
<accession>A0AAX6E1Q6</accession>
<evidence type="ECO:0000256" key="2">
    <source>
        <dbReference type="ARBA" id="ARBA00005982"/>
    </source>
</evidence>
<keyword evidence="7 8" id="KW-0472">Membrane</keyword>
<dbReference type="GO" id="GO:0009705">
    <property type="term" value="C:plant-type vacuole membrane"/>
    <property type="evidence" value="ECO:0007669"/>
    <property type="project" value="UniProtKB-ARBA"/>
</dbReference>
<comment type="similarity">
    <text evidence="2">Belongs to the major facilitator superfamily. Proton-dependent oligopeptide transporter (POT/PTR) (TC 2.A.17) family.</text>
</comment>
<evidence type="ECO:0000256" key="6">
    <source>
        <dbReference type="ARBA" id="ARBA00022989"/>
    </source>
</evidence>
<comment type="subcellular location">
    <subcellularLocation>
        <location evidence="1">Membrane</location>
        <topology evidence="1">Multi-pass membrane protein</topology>
    </subcellularLocation>
</comment>
<dbReference type="GO" id="GO:0080054">
    <property type="term" value="F:low-affinity nitrate transmembrane transporter activity"/>
    <property type="evidence" value="ECO:0007669"/>
    <property type="project" value="UniProtKB-ARBA"/>
</dbReference>
<feature type="transmembrane region" description="Helical" evidence="8">
    <location>
        <begin position="203"/>
        <end position="223"/>
    </location>
</feature>
<protein>
    <submittedName>
        <fullName evidence="9">Protein NRT1/ PTR FAMILY 5.10-like isoform X2</fullName>
    </submittedName>
</protein>
<reference evidence="9" key="1">
    <citation type="journal article" date="2023" name="GigaByte">
        <title>Genome assembly of the bearded iris, Iris pallida Lam.</title>
        <authorList>
            <person name="Bruccoleri R.E."/>
            <person name="Oakeley E.J."/>
            <person name="Faust A.M.E."/>
            <person name="Altorfer M."/>
            <person name="Dessus-Babus S."/>
            <person name="Burckhardt D."/>
            <person name="Oertli M."/>
            <person name="Naumann U."/>
            <person name="Petersen F."/>
            <person name="Wong J."/>
        </authorList>
    </citation>
    <scope>NUCLEOTIDE SEQUENCE</scope>
    <source>
        <strain evidence="9">GSM-AAB239-AS_SAM_17_03QT</strain>
    </source>
</reference>
<feature type="transmembrane region" description="Helical" evidence="8">
    <location>
        <begin position="103"/>
        <end position="123"/>
    </location>
</feature>
<dbReference type="EMBL" id="JANAVB010040619">
    <property type="protein sequence ID" value="KAJ6797899.1"/>
    <property type="molecule type" value="Genomic_DNA"/>
</dbReference>
<dbReference type="Gene3D" id="1.20.1250.20">
    <property type="entry name" value="MFS general substrate transporter like domains"/>
    <property type="match status" value="1"/>
</dbReference>
<name>A0AAX6E1Q6_IRIPA</name>
<evidence type="ECO:0000256" key="3">
    <source>
        <dbReference type="ARBA" id="ARBA00022448"/>
    </source>
</evidence>
<sequence length="545" mass="59834">MASDPLLPQLIPMAGVVDYRGRPVTRYNSGGWSSAVFVIGVEMAERSAYYGISLNMITYLTDELGESTAAAAASVTMWTGTVLMMPLLGAFLADSCLGRYPTIVASSLLYVLGLGTLTLSSILPNLQPQLQVPLFYVSLYIVAFAQGGHKPALQALGADQFDENDPQECVSRSSFFNWWYCGMNVGMIGSFLVLSYLQDNIGWGLGFAIPCILMVIAAIAFLIGTRRYRCYPLEVESPFARIGRAFLAMAKNGGAHSIILDESRRLSKGEAKEKQYLLVFDQSNVEDNESAPSIVQVEEAKAVLRLFPIWISCVVYAIVYSQSSTFFTKQGGTMDGRIGSSFQVPPAALQSLIFATIVVFLPIYDRVLVPTVRNVSKKPSGFSLLQRIGTGVAFSVVAMVVAALVETKRLNTARECGLIDRPNETIPMSLWWLVPQYILFGVAESFAMVGLQEFFYDQVPDTLRSLGIALFLSIFGVGRLISSFLVTAIDGLTQREGESWFSNNLNRAHLDYFYWLLAGLGATALTIYLFFAQAYVYKNKVNAAL</sequence>
<evidence type="ECO:0000256" key="1">
    <source>
        <dbReference type="ARBA" id="ARBA00004141"/>
    </source>
</evidence>
<keyword evidence="4" id="KW-0597">Phosphoprotein</keyword>
<dbReference type="FunFam" id="1.20.1250.20:FF:000147">
    <property type="entry name" value="Protein NRT1/ PTR family 5.10"/>
    <property type="match status" value="1"/>
</dbReference>
<keyword evidence="3" id="KW-0813">Transport</keyword>
<evidence type="ECO:0000256" key="4">
    <source>
        <dbReference type="ARBA" id="ARBA00022553"/>
    </source>
</evidence>
<keyword evidence="10" id="KW-1185">Reference proteome</keyword>
<dbReference type="PANTHER" id="PTHR11654">
    <property type="entry name" value="OLIGOPEPTIDE TRANSPORTER-RELATED"/>
    <property type="match status" value="1"/>
</dbReference>
<proteinExistence type="inferred from homology"/>
<dbReference type="InterPro" id="IPR000109">
    <property type="entry name" value="POT_fam"/>
</dbReference>
<feature type="transmembrane region" description="Helical" evidence="8">
    <location>
        <begin position="468"/>
        <end position="492"/>
    </location>
</feature>
<organism evidence="9 10">
    <name type="scientific">Iris pallida</name>
    <name type="common">Sweet iris</name>
    <dbReference type="NCBI Taxonomy" id="29817"/>
    <lineage>
        <taxon>Eukaryota</taxon>
        <taxon>Viridiplantae</taxon>
        <taxon>Streptophyta</taxon>
        <taxon>Embryophyta</taxon>
        <taxon>Tracheophyta</taxon>
        <taxon>Spermatophyta</taxon>
        <taxon>Magnoliopsida</taxon>
        <taxon>Liliopsida</taxon>
        <taxon>Asparagales</taxon>
        <taxon>Iridaceae</taxon>
        <taxon>Iridoideae</taxon>
        <taxon>Irideae</taxon>
        <taxon>Iris</taxon>
    </lineage>
</organism>
<dbReference type="AlphaFoldDB" id="A0AAX6E1Q6"/>
<feature type="transmembrane region" description="Helical" evidence="8">
    <location>
        <begin position="342"/>
        <end position="364"/>
    </location>
</feature>
<dbReference type="SUPFAM" id="SSF103473">
    <property type="entry name" value="MFS general substrate transporter"/>
    <property type="match status" value="1"/>
</dbReference>
<comment type="caution">
    <text evidence="9">The sequence shown here is derived from an EMBL/GenBank/DDBJ whole genome shotgun (WGS) entry which is preliminary data.</text>
</comment>
<evidence type="ECO:0000256" key="5">
    <source>
        <dbReference type="ARBA" id="ARBA00022692"/>
    </source>
</evidence>
<feature type="transmembrane region" description="Helical" evidence="8">
    <location>
        <begin position="69"/>
        <end position="91"/>
    </location>
</feature>
<dbReference type="Proteomes" id="UP001140949">
    <property type="component" value="Unassembled WGS sequence"/>
</dbReference>
<feature type="transmembrane region" description="Helical" evidence="8">
    <location>
        <begin position="384"/>
        <end position="405"/>
    </location>
</feature>
<gene>
    <name evidence="9" type="ORF">M6B38_214930</name>
</gene>
<dbReference type="InterPro" id="IPR036259">
    <property type="entry name" value="MFS_trans_sf"/>
</dbReference>
<keyword evidence="5 8" id="KW-0812">Transmembrane</keyword>
<keyword evidence="6 8" id="KW-1133">Transmembrane helix</keyword>